<protein>
    <submittedName>
        <fullName evidence="1">Uncharacterized protein</fullName>
    </submittedName>
</protein>
<evidence type="ECO:0000313" key="1">
    <source>
        <dbReference type="EMBL" id="ABV19986.1"/>
    </source>
</evidence>
<sequence length="34" mass="3929">MSNQLLSGKFRHIFLIQSCRYACATITPQLHHRG</sequence>
<dbReference type="Proteomes" id="UP000001122">
    <property type="component" value="Chromosome"/>
</dbReference>
<reference evidence="2" key="1">
    <citation type="journal article" date="2008" name="J. Bacteriol.">
        <title>The pangenome structure of Escherichia coli: comparative genomic analysis of E. coli commensal and pathogenic isolates.</title>
        <authorList>
            <person name="Rasko D.A."/>
            <person name="Rosovitz M.J."/>
            <person name="Myers G.S."/>
            <person name="Mongodin E.F."/>
            <person name="Fricke W.F."/>
            <person name="Gajer P."/>
            <person name="Crabtree J."/>
            <person name="Sebaihia M."/>
            <person name="Thomson N.R."/>
            <person name="Chaudhuri R."/>
            <person name="Henderson I.R."/>
            <person name="Sperandio V."/>
            <person name="Ravel J."/>
        </authorList>
    </citation>
    <scope>NUCLEOTIDE SEQUENCE [LARGE SCALE GENOMIC DNA]</scope>
    <source>
        <strain evidence="2">E24377A / ETEC</strain>
    </source>
</reference>
<dbReference type="KEGG" id="ecw:EcE24377A_1264"/>
<keyword evidence="2" id="KW-1185">Reference proteome</keyword>
<accession>A7ZKP5</accession>
<proteinExistence type="predicted"/>
<dbReference type="HOGENOM" id="CLU_3373492_0_0_6"/>
<gene>
    <name evidence="1" type="ordered locus">EcE24377A_1264</name>
</gene>
<organism evidence="1 2">
    <name type="scientific">Escherichia coli O139:H28 (strain E24377A / ETEC)</name>
    <dbReference type="NCBI Taxonomy" id="331111"/>
    <lineage>
        <taxon>Bacteria</taxon>
        <taxon>Pseudomonadati</taxon>
        <taxon>Pseudomonadota</taxon>
        <taxon>Gammaproteobacteria</taxon>
        <taxon>Enterobacterales</taxon>
        <taxon>Enterobacteriaceae</taxon>
        <taxon>Escherichia</taxon>
    </lineage>
</organism>
<name>A7ZKP5_ECO24</name>
<evidence type="ECO:0000313" key="2">
    <source>
        <dbReference type="Proteomes" id="UP000001122"/>
    </source>
</evidence>
<dbReference type="AlphaFoldDB" id="A7ZKP5"/>
<dbReference type="EMBL" id="CP000800">
    <property type="protein sequence ID" value="ABV19986.1"/>
    <property type="molecule type" value="Genomic_DNA"/>
</dbReference>